<evidence type="ECO:0000256" key="1">
    <source>
        <dbReference type="SAM" id="MobiDB-lite"/>
    </source>
</evidence>
<name>A0A183SBI5_SCHSO</name>
<gene>
    <name evidence="2" type="ORF">SSLN_LOCUS1583</name>
</gene>
<dbReference type="AlphaFoldDB" id="A0A183SBI5"/>
<keyword evidence="3" id="KW-1185">Reference proteome</keyword>
<accession>A0A183SBI5</accession>
<proteinExistence type="predicted"/>
<feature type="compositionally biased region" description="Polar residues" evidence="1">
    <location>
        <begin position="108"/>
        <end position="123"/>
    </location>
</feature>
<protein>
    <submittedName>
        <fullName evidence="4">Conjugal transfer protein</fullName>
    </submittedName>
</protein>
<dbReference type="Proteomes" id="UP000275846">
    <property type="component" value="Unassembled WGS sequence"/>
</dbReference>
<reference evidence="2 3" key="2">
    <citation type="submission" date="2018-11" db="EMBL/GenBank/DDBJ databases">
        <authorList>
            <consortium name="Pathogen Informatics"/>
        </authorList>
    </citation>
    <scope>NUCLEOTIDE SEQUENCE [LARGE SCALE GENOMIC DNA]</scope>
    <source>
        <strain evidence="2 3">NST_G2</strain>
    </source>
</reference>
<dbReference type="OrthoDB" id="410404at2759"/>
<dbReference type="EMBL" id="UYSU01004128">
    <property type="protein sequence ID" value="VDL87968.1"/>
    <property type="molecule type" value="Genomic_DNA"/>
</dbReference>
<evidence type="ECO:0000313" key="2">
    <source>
        <dbReference type="EMBL" id="VDL87968.1"/>
    </source>
</evidence>
<organism evidence="4">
    <name type="scientific">Schistocephalus solidus</name>
    <name type="common">Tapeworm</name>
    <dbReference type="NCBI Taxonomy" id="70667"/>
    <lineage>
        <taxon>Eukaryota</taxon>
        <taxon>Metazoa</taxon>
        <taxon>Spiralia</taxon>
        <taxon>Lophotrochozoa</taxon>
        <taxon>Platyhelminthes</taxon>
        <taxon>Cestoda</taxon>
        <taxon>Eucestoda</taxon>
        <taxon>Diphyllobothriidea</taxon>
        <taxon>Diphyllobothriidae</taxon>
        <taxon>Schistocephalus</taxon>
    </lineage>
</organism>
<dbReference type="WBParaSite" id="SSLN_0000164301-mRNA-1">
    <property type="protein sequence ID" value="SSLN_0000164301-mRNA-1"/>
    <property type="gene ID" value="SSLN_0000164301"/>
</dbReference>
<feature type="region of interest" description="Disordered" evidence="1">
    <location>
        <begin position="104"/>
        <end position="123"/>
    </location>
</feature>
<reference evidence="4" key="1">
    <citation type="submission" date="2016-06" db="UniProtKB">
        <authorList>
            <consortium name="WormBaseParasite"/>
        </authorList>
    </citation>
    <scope>IDENTIFICATION</scope>
</reference>
<evidence type="ECO:0000313" key="4">
    <source>
        <dbReference type="WBParaSite" id="SSLN_0000164301-mRNA-1"/>
    </source>
</evidence>
<evidence type="ECO:0000313" key="3">
    <source>
        <dbReference type="Proteomes" id="UP000275846"/>
    </source>
</evidence>
<sequence length="123" mass="13626">TAKTVVRTQPPPSPEYNALRINVNSAQLKDEETFAYLGSTLSRNPKIDDEVAQQISKASQAFGRLQASVWNRHEINLNTKTENVLGRPLDDTPLRSGDLDRLLEPSQEAESLSSQLPPQNTEA</sequence>